<dbReference type="Gene3D" id="3.40.50.150">
    <property type="entry name" value="Vaccinia Virus protein VP39"/>
    <property type="match status" value="1"/>
</dbReference>
<evidence type="ECO:0000256" key="1">
    <source>
        <dbReference type="SAM" id="MobiDB-lite"/>
    </source>
</evidence>
<dbReference type="Pfam" id="PF03492">
    <property type="entry name" value="Methyltransf_7"/>
    <property type="match status" value="1"/>
</dbReference>
<dbReference type="EMBL" id="JAAMPC010000015">
    <property type="protein sequence ID" value="KAG2259233.1"/>
    <property type="molecule type" value="Genomic_DNA"/>
</dbReference>
<dbReference type="AlphaFoldDB" id="A0A8X7PZA3"/>
<gene>
    <name evidence="2" type="ORF">Bca52824_078527</name>
</gene>
<dbReference type="OrthoDB" id="10658880at2759"/>
<protein>
    <submittedName>
        <fullName evidence="2">Uncharacterized protein</fullName>
    </submittedName>
</protein>
<dbReference type="GO" id="GO:0008168">
    <property type="term" value="F:methyltransferase activity"/>
    <property type="evidence" value="ECO:0007669"/>
    <property type="project" value="InterPro"/>
</dbReference>
<organism evidence="2 3">
    <name type="scientific">Brassica carinata</name>
    <name type="common">Ethiopian mustard</name>
    <name type="synonym">Abyssinian cabbage</name>
    <dbReference type="NCBI Taxonomy" id="52824"/>
    <lineage>
        <taxon>Eukaryota</taxon>
        <taxon>Viridiplantae</taxon>
        <taxon>Streptophyta</taxon>
        <taxon>Embryophyta</taxon>
        <taxon>Tracheophyta</taxon>
        <taxon>Spermatophyta</taxon>
        <taxon>Magnoliopsida</taxon>
        <taxon>eudicotyledons</taxon>
        <taxon>Gunneridae</taxon>
        <taxon>Pentapetalae</taxon>
        <taxon>rosids</taxon>
        <taxon>malvids</taxon>
        <taxon>Brassicales</taxon>
        <taxon>Brassicaceae</taxon>
        <taxon>Brassiceae</taxon>
        <taxon>Brassica</taxon>
    </lineage>
</organism>
<comment type="caution">
    <text evidence="2">The sequence shown here is derived from an EMBL/GenBank/DDBJ whole genome shotgun (WGS) entry which is preliminary data.</text>
</comment>
<dbReference type="SUPFAM" id="SSF53335">
    <property type="entry name" value="S-adenosyl-L-methionine-dependent methyltransferases"/>
    <property type="match status" value="1"/>
</dbReference>
<keyword evidence="3" id="KW-1185">Reference proteome</keyword>
<dbReference type="InterPro" id="IPR029063">
    <property type="entry name" value="SAM-dependent_MTases_sf"/>
</dbReference>
<dbReference type="Proteomes" id="UP000886595">
    <property type="component" value="Unassembled WGS sequence"/>
</dbReference>
<feature type="region of interest" description="Disordered" evidence="1">
    <location>
        <begin position="1"/>
        <end position="29"/>
    </location>
</feature>
<name>A0A8X7PZA3_BRACI</name>
<dbReference type="InterPro" id="IPR005299">
    <property type="entry name" value="MeTrfase_7"/>
</dbReference>
<evidence type="ECO:0000313" key="2">
    <source>
        <dbReference type="EMBL" id="KAG2259233.1"/>
    </source>
</evidence>
<evidence type="ECO:0000313" key="3">
    <source>
        <dbReference type="Proteomes" id="UP000886595"/>
    </source>
</evidence>
<sequence>MARNNNKKKKSIKQQQKNKKQNTKHHKHVQLKTKVKVHYFGIERPTYEENGGFTKQRRKENERSQATESVLSYERSQITVRGCCYIIQTLLYRLERHEAFLIIRERDDRHKSIIGLISIADFGCSTGPNTFAAVQTVIDAVEHKYQKTLSSKFSSTILQTTISTLSSGHFLLLEDILQLEFQVEADNREQQMYQDRSVRKISHPKEEYQLDSDYLTLAFKVTVGGSVASYFGEDVMEKTYEIVREKTEELLPQIANAKPGMQYLTVLRKT</sequence>
<reference evidence="2 3" key="1">
    <citation type="submission" date="2020-02" db="EMBL/GenBank/DDBJ databases">
        <authorList>
            <person name="Ma Q."/>
            <person name="Huang Y."/>
            <person name="Song X."/>
            <person name="Pei D."/>
        </authorList>
    </citation>
    <scope>NUCLEOTIDE SEQUENCE [LARGE SCALE GENOMIC DNA]</scope>
    <source>
        <strain evidence="2">Sxm20200214</strain>
        <tissue evidence="2">Leaf</tissue>
    </source>
</reference>
<accession>A0A8X7PZA3</accession>
<proteinExistence type="predicted"/>